<dbReference type="Gene3D" id="1.20.120.720">
    <property type="entry name" value="Myosin VI head, motor domain, U50 subdomain"/>
    <property type="match status" value="1"/>
</dbReference>
<evidence type="ECO:0000256" key="4">
    <source>
        <dbReference type="ARBA" id="ARBA00023043"/>
    </source>
</evidence>
<feature type="compositionally biased region" description="Basic and acidic residues" evidence="9">
    <location>
        <begin position="1131"/>
        <end position="1141"/>
    </location>
</feature>
<feature type="binding site" evidence="8">
    <location>
        <begin position="472"/>
        <end position="479"/>
    </location>
    <ligand>
        <name>ATP</name>
        <dbReference type="ChEBI" id="CHEBI:30616"/>
    </ligand>
</feature>
<dbReference type="Ensembl" id="ENSSMAT00000030644.2">
    <property type="protein sequence ID" value="ENSSMAP00000030273.2"/>
    <property type="gene ID" value="ENSSMAG00000018557.2"/>
</dbReference>
<comment type="similarity">
    <text evidence="8">Belongs to the TRAFAC class myosin-kinesin ATPase superfamily. Myosin family.</text>
</comment>
<dbReference type="Gene3D" id="3.40.850.10">
    <property type="entry name" value="Kinesin motor domain"/>
    <property type="match status" value="1"/>
</dbReference>
<dbReference type="PANTHER" id="PTHR47335">
    <property type="entry name" value="UNCONVENTIONAL MYOSIN-XVI"/>
    <property type="match status" value="1"/>
</dbReference>
<feature type="region of interest" description="Disordered" evidence="9">
    <location>
        <begin position="1183"/>
        <end position="1222"/>
    </location>
</feature>
<feature type="region of interest" description="Disordered" evidence="9">
    <location>
        <begin position="1334"/>
        <end position="1358"/>
    </location>
</feature>
<proteinExistence type="inferred from homology"/>
<dbReference type="Proteomes" id="UP000694558">
    <property type="component" value="Chromosome 14"/>
</dbReference>
<gene>
    <name evidence="11" type="primary">MYO16</name>
</gene>
<dbReference type="Gene3D" id="1.20.5.4820">
    <property type="match status" value="1"/>
</dbReference>
<feature type="region of interest" description="Disordered" evidence="9">
    <location>
        <begin position="1110"/>
        <end position="1168"/>
    </location>
</feature>
<dbReference type="SMART" id="SM00242">
    <property type="entry name" value="MYSc"/>
    <property type="match status" value="1"/>
</dbReference>
<dbReference type="PROSITE" id="PS50088">
    <property type="entry name" value="ANK_REPEAT"/>
    <property type="match status" value="3"/>
</dbReference>
<keyword evidence="4 7" id="KW-0040">ANK repeat</keyword>
<keyword evidence="8" id="KW-0009">Actin-binding</keyword>
<dbReference type="Gene3D" id="1.20.58.530">
    <property type="match status" value="1"/>
</dbReference>
<dbReference type="GO" id="GO:0051015">
    <property type="term" value="F:actin filament binding"/>
    <property type="evidence" value="ECO:0007669"/>
    <property type="project" value="TreeGrafter"/>
</dbReference>
<sequence>MEIDQCLLESLPIGQRQRLVRRMRCDQIRAYYEREKSLQRQQGGIKVRGPSTHCKKHHVRFSSTDVLQDAIVRHDDKEVLRVLKEGADPNSPISSGGSLLHLCARHDNVFVAEFLIEQGLNVNQQDEDLWTALHVACVCDHADVVLLLLAGVNVMLQDINGNIPLDYASEGTESSYILRKHLEENGVDVSSLHAMKMQRPSTMLSDVRQLVATGKSLSQPNDDRVTLLHIACASGYREVVSVLLESGADPHPADDNFWTPLHLAAKYGQTSIVSHLLRLGANPTLLNCNQDKPSDIAASEPIADLLLNAEESCTSDVLWNPLGLSISKRDSLLEKCAMFREAGGALCGQHSQDNCLDGPFSSGASKLEQVKLMPPAPNDDLASLSELTDSSLLYEMQKRFGNDQIYTYIGHILLLVNPNKELPIYSTLVSQLYLSSTGRLCSSLPPHIFSSAERAYHMMLQERRPQCFILSGESGSGKSEACKHIVRHLTARSNPKGFALDPRMKHVSLELSVIRILFYFTLQYAFHFSFGVEARVYTYMLEKSRLVQLPAHQHSFNIFYLMAEGLPPEEKSALYLNNVLAHRYVSGRQVSYAYYSLLTTLSRDGLAAVKQALRALGFNKQEVDSVFTLLSTVLHIGDLRFTALTEADTLFPSDLQLLERVSGLLQVSSNDLSTALTSDVQYFKGDVITRCHTVEMSEQYRDQLAKAIYGRLFSYLVNSINEYLQGQDDNIGYNSLADPSLEIGILDIFGFEDFQRNGFEQLCVNMTNERLRLYVSEVLFQQEQAECLQEGIAMETPRSPGNQPAVLDFFLQRPQGLLCVLDEESQSLRPVEQTLYKRLSTQLDANPTHGLSLTTKDGNGNPPPQDQGPAFIVSHYAGQVCLCYIYVCMYPRRFSSKCSSSFLQRLERCGPVTVAVQLRNSLSEVISKLQACTPHFVECVRPNASGQPDSFDSFHVSTQLQYIEVLEMVRMIRYGYPVRLSFPGFLSRYRDIVVPTLGNKKKLSPEERCRSVLQQSKLQGWQVGLSKVFLRYWQADQLNDRCYQLHKKIITCQRVVRGWLARQRVHRRQSLQQKDEGSVQHFLQGAEDMGLQTYDQLVIQNASDIARESDRLRCHGSSLRNTRGNSPPLGERPEPVAHTSEEGAGGGSLSSPRKQPPPKPKRDPNTRLSASYEAVSARLTMAAKESHTPEALSKPRPHSDDYTTMRKVPPPKPKRSPNTKLTGSYEDINAVAPHLSQLRPADVKLALLSRAGGFGGFGGLLQKAASIDMPQGVALSLYQGHDEEDVYIEMFGSQPRARSLQEPPDSPEQASDSEAVYEEMKYFPQEDGLGLVGLGTSPPQSGETKRMASAQHGKDGSCDIPAPFPNLLPHRPPLLVFPPSPVTCSPASDESPLTPLEVKKLPVFETNLNYATGPDSPLSPQYARQRADSSPSLTVLMPEKKSTPPLTPPPPPPPPSAAPPPYRPPSHFPFPPEASFLALTRTASVTGSSDSSKTSSQRAGGEPLGKPPPYSPVKMSRPEPRRAHSCSSSPLLFNPANGRPLTSPLDELNTLFSSGRSLLRKSTSGRKMRDGGLSVIIIIIYIINNNNNNIIALFMHPKHPSNAHTHSITHS</sequence>
<feature type="repeat" description="ANK" evidence="7">
    <location>
        <begin position="256"/>
        <end position="288"/>
    </location>
</feature>
<dbReference type="PROSITE" id="PS50297">
    <property type="entry name" value="ANK_REP_REGION"/>
    <property type="match status" value="3"/>
</dbReference>
<evidence type="ECO:0000259" key="10">
    <source>
        <dbReference type="PROSITE" id="PS51456"/>
    </source>
</evidence>
<dbReference type="SUPFAM" id="SSF52540">
    <property type="entry name" value="P-loop containing nucleoside triphosphate hydrolases"/>
    <property type="match status" value="1"/>
</dbReference>
<feature type="region of interest" description="Actin-binding" evidence="8">
    <location>
        <begin position="922"/>
        <end position="944"/>
    </location>
</feature>
<evidence type="ECO:0000256" key="5">
    <source>
        <dbReference type="ARBA" id="ARBA00023123"/>
    </source>
</evidence>
<dbReference type="GO" id="GO:0016459">
    <property type="term" value="C:myosin complex"/>
    <property type="evidence" value="ECO:0007669"/>
    <property type="project" value="UniProtKB-KW"/>
</dbReference>
<feature type="compositionally biased region" description="Low complexity" evidence="9">
    <location>
        <begin position="1482"/>
        <end position="1496"/>
    </location>
</feature>
<feature type="domain" description="Myosin motor" evidence="10">
    <location>
        <begin position="376"/>
        <end position="1043"/>
    </location>
</feature>
<dbReference type="GO" id="GO:0005524">
    <property type="term" value="F:ATP binding"/>
    <property type="evidence" value="ECO:0007669"/>
    <property type="project" value="UniProtKB-UniRule"/>
</dbReference>
<reference evidence="11" key="1">
    <citation type="submission" date="2023-05" db="EMBL/GenBank/DDBJ databases">
        <title>High-quality long-read genome of Scophthalmus maximus.</title>
        <authorList>
            <person name="Lien S."/>
            <person name="Martinez P."/>
        </authorList>
    </citation>
    <scope>NUCLEOTIDE SEQUENCE [LARGE SCALE GENOMIC DNA]</scope>
</reference>
<organism evidence="11 12">
    <name type="scientific">Scophthalmus maximus</name>
    <name type="common">Turbot</name>
    <name type="synonym">Psetta maxima</name>
    <dbReference type="NCBI Taxonomy" id="52904"/>
    <lineage>
        <taxon>Eukaryota</taxon>
        <taxon>Metazoa</taxon>
        <taxon>Chordata</taxon>
        <taxon>Craniata</taxon>
        <taxon>Vertebrata</taxon>
        <taxon>Euteleostomi</taxon>
        <taxon>Actinopterygii</taxon>
        <taxon>Neopterygii</taxon>
        <taxon>Teleostei</taxon>
        <taxon>Neoteleostei</taxon>
        <taxon>Acanthomorphata</taxon>
        <taxon>Carangaria</taxon>
        <taxon>Pleuronectiformes</taxon>
        <taxon>Pleuronectoidei</taxon>
        <taxon>Scophthalmidae</taxon>
        <taxon>Scophthalmus</taxon>
    </lineage>
</organism>
<feature type="compositionally biased region" description="Polar residues" evidence="9">
    <location>
        <begin position="846"/>
        <end position="856"/>
    </location>
</feature>
<keyword evidence="6 8" id="KW-0505">Motor protein</keyword>
<accession>A0A8D3B8N4</accession>
<dbReference type="PRINTS" id="PR00193">
    <property type="entry name" value="MYOSINHEAVY"/>
</dbReference>
<dbReference type="Gene3D" id="1.25.40.20">
    <property type="entry name" value="Ankyrin repeat-containing domain"/>
    <property type="match status" value="2"/>
</dbReference>
<keyword evidence="5 8" id="KW-0518">Myosin</keyword>
<dbReference type="Gene3D" id="1.10.10.820">
    <property type="match status" value="1"/>
</dbReference>
<evidence type="ECO:0000256" key="7">
    <source>
        <dbReference type="PROSITE-ProRule" id="PRU00023"/>
    </source>
</evidence>
<dbReference type="InterPro" id="IPR039482">
    <property type="entry name" value="NYAP_N"/>
</dbReference>
<feature type="region of interest" description="Disordered" evidence="9">
    <location>
        <begin position="1408"/>
        <end position="1540"/>
    </location>
</feature>
<dbReference type="FunFam" id="1.25.40.20:FF:000168">
    <property type="entry name" value="Myosin XVI"/>
    <property type="match status" value="1"/>
</dbReference>
<evidence type="ECO:0000313" key="12">
    <source>
        <dbReference type="Proteomes" id="UP000694558"/>
    </source>
</evidence>
<keyword evidence="2 8" id="KW-0547">Nucleotide-binding</keyword>
<name>A0A8D3B8N4_SCOMX</name>
<dbReference type="InterPro" id="IPR036961">
    <property type="entry name" value="Kinesin_motor_dom_sf"/>
</dbReference>
<evidence type="ECO:0000256" key="1">
    <source>
        <dbReference type="ARBA" id="ARBA00022737"/>
    </source>
</evidence>
<feature type="compositionally biased region" description="Pro residues" evidence="9">
    <location>
        <begin position="1445"/>
        <end position="1472"/>
    </location>
</feature>
<evidence type="ECO:0000256" key="6">
    <source>
        <dbReference type="ARBA" id="ARBA00023175"/>
    </source>
</evidence>
<keyword evidence="3 8" id="KW-0067">ATP-binding</keyword>
<protein>
    <submittedName>
        <fullName evidence="11">Myosin XVI</fullName>
    </submittedName>
</protein>
<dbReference type="Pfam" id="PF12796">
    <property type="entry name" value="Ank_2"/>
    <property type="match status" value="2"/>
</dbReference>
<dbReference type="Pfam" id="PF00063">
    <property type="entry name" value="Myosin_head"/>
    <property type="match status" value="3"/>
</dbReference>
<feature type="region of interest" description="Disordered" evidence="9">
    <location>
        <begin position="846"/>
        <end position="867"/>
    </location>
</feature>
<dbReference type="InterPro" id="IPR052838">
    <property type="entry name" value="Myosin-XVI"/>
</dbReference>
<dbReference type="GO" id="GO:2000134">
    <property type="term" value="P:negative regulation of G1/S transition of mitotic cell cycle"/>
    <property type="evidence" value="ECO:0007669"/>
    <property type="project" value="TreeGrafter"/>
</dbReference>
<dbReference type="GO" id="GO:0003774">
    <property type="term" value="F:cytoskeletal motor activity"/>
    <property type="evidence" value="ECO:0007669"/>
    <property type="project" value="UniProtKB-UniRule"/>
</dbReference>
<evidence type="ECO:0000313" key="11">
    <source>
        <dbReference type="Ensembl" id="ENSSMAP00000030273.2"/>
    </source>
</evidence>
<dbReference type="PANTHER" id="PTHR47335:SF1">
    <property type="entry name" value="UNCONVENTIONAL MYOSIN-XVI"/>
    <property type="match status" value="1"/>
</dbReference>
<dbReference type="InterPro" id="IPR002110">
    <property type="entry name" value="Ankyrin_rpt"/>
</dbReference>
<evidence type="ECO:0000256" key="2">
    <source>
        <dbReference type="ARBA" id="ARBA00022741"/>
    </source>
</evidence>
<keyword evidence="1" id="KW-0677">Repeat</keyword>
<dbReference type="GO" id="GO:0019903">
    <property type="term" value="F:protein phosphatase binding"/>
    <property type="evidence" value="ECO:0007669"/>
    <property type="project" value="TreeGrafter"/>
</dbReference>
<dbReference type="PROSITE" id="PS50096">
    <property type="entry name" value="IQ"/>
    <property type="match status" value="1"/>
</dbReference>
<reference evidence="11" key="2">
    <citation type="submission" date="2025-08" db="UniProtKB">
        <authorList>
            <consortium name="Ensembl"/>
        </authorList>
    </citation>
    <scope>IDENTIFICATION</scope>
</reference>
<dbReference type="SMART" id="SM00248">
    <property type="entry name" value="ANK"/>
    <property type="match status" value="5"/>
</dbReference>
<feature type="repeat" description="ANK" evidence="7">
    <location>
        <begin position="95"/>
        <end position="127"/>
    </location>
</feature>
<evidence type="ECO:0000256" key="8">
    <source>
        <dbReference type="PROSITE-ProRule" id="PRU00782"/>
    </source>
</evidence>
<dbReference type="GO" id="GO:0005654">
    <property type="term" value="C:nucleoplasm"/>
    <property type="evidence" value="ECO:0007669"/>
    <property type="project" value="TreeGrafter"/>
</dbReference>
<dbReference type="PROSITE" id="PS51456">
    <property type="entry name" value="MYOSIN_MOTOR"/>
    <property type="match status" value="1"/>
</dbReference>
<dbReference type="SUPFAM" id="SSF48403">
    <property type="entry name" value="Ankyrin repeat"/>
    <property type="match status" value="1"/>
</dbReference>
<feature type="repeat" description="ANK" evidence="7">
    <location>
        <begin position="223"/>
        <end position="255"/>
    </location>
</feature>
<evidence type="ECO:0000256" key="9">
    <source>
        <dbReference type="SAM" id="MobiDB-lite"/>
    </source>
</evidence>
<dbReference type="InterPro" id="IPR036770">
    <property type="entry name" value="Ankyrin_rpt-contain_sf"/>
</dbReference>
<dbReference type="InterPro" id="IPR001609">
    <property type="entry name" value="Myosin_head_motor_dom-like"/>
</dbReference>
<dbReference type="GO" id="GO:0048471">
    <property type="term" value="C:perinuclear region of cytoplasm"/>
    <property type="evidence" value="ECO:0007669"/>
    <property type="project" value="TreeGrafter"/>
</dbReference>
<dbReference type="GO" id="GO:0048812">
    <property type="term" value="P:neuron projection morphogenesis"/>
    <property type="evidence" value="ECO:0007669"/>
    <property type="project" value="TreeGrafter"/>
</dbReference>
<dbReference type="Pfam" id="PF15439">
    <property type="entry name" value="NYAP_N"/>
    <property type="match status" value="1"/>
</dbReference>
<dbReference type="GeneTree" id="ENSGT00940000158920"/>
<dbReference type="GO" id="GO:0043491">
    <property type="term" value="P:phosphatidylinositol 3-kinase/protein kinase B signal transduction"/>
    <property type="evidence" value="ECO:0007669"/>
    <property type="project" value="TreeGrafter"/>
</dbReference>
<evidence type="ECO:0000256" key="3">
    <source>
        <dbReference type="ARBA" id="ARBA00022840"/>
    </source>
</evidence>
<dbReference type="InterPro" id="IPR027417">
    <property type="entry name" value="P-loop_NTPase"/>
</dbReference>